<keyword evidence="5" id="KW-1185">Reference proteome</keyword>
<reference evidence="4 5" key="1">
    <citation type="submission" date="2017-02" db="EMBL/GenBank/DDBJ databases">
        <authorList>
            <person name="Peterson S.W."/>
        </authorList>
    </citation>
    <scope>NUCLEOTIDE SEQUENCE [LARGE SCALE GENOMIC DNA]</scope>
    <source>
        <strain evidence="4 5">DSM 15102</strain>
    </source>
</reference>
<keyword evidence="1" id="KW-0175">Coiled coil</keyword>
<feature type="coiled-coil region" evidence="1">
    <location>
        <begin position="229"/>
        <end position="285"/>
    </location>
</feature>
<sequence length="636" mass="76689">MKLKKAYIQAFGKFSNTLISFSPTLNLIYGENESGKSTLGKFIFHMLYGQKKYGVKKRIYLPDYEQYFPWNSSLYQGVLQYSLDKNIYRIERNFHMDFEEVRIFDDKTGQDITNCFHYDARKELQFLTQQIGLNQQYFKNTVYVEQNEMKGLLHKNKDSVLEELLGKTIYGINAENHQKTIKQIIKGLEKRKKEIGSTNNKSKPLGSTYNDLQKKLQEKYELDKKINSYKEYQQTFVELSQQLEQIQKRKKELESEKNYLNKKMIKNKIDVIEELLEEKQELQKYIHENFSNNIKQCSLEELYSEKKIIDRNEKQSLLVSILWMSIEGILVMSASFFWNLWFFLLIIIVLFFFIREILKRKNIHKNKEKLFYKIEKFSQYQDALNEMKRLQEKIKEETSMYSLEELKDKYQHLEQQDIKVSFNMNLDDIEKLLKELDEKERKLIREKTLYEVKIQEKNLNPLRLKKIEREIYRLENIIKNLEENIQAIDISISTFKKLEKEQRLEYLPHIIKKTEENIYRITKKYHTIKVDDEYRIKTLDAETKKLIPIENLSQGTCNQFYFSLRLGFIQGLSPKPIYLPIILDEPFLSFDNKRFEESMNLLISLSKKHQVIIFTSQKREKDYLDRNKIQYHYIEL</sequence>
<gene>
    <name evidence="4" type="ORF">SAMN02745973_00412</name>
</gene>
<dbReference type="Gene3D" id="3.40.50.300">
    <property type="entry name" value="P-loop containing nucleotide triphosphate hydrolases"/>
    <property type="match status" value="2"/>
</dbReference>
<evidence type="ECO:0000313" key="4">
    <source>
        <dbReference type="EMBL" id="SJZ38591.1"/>
    </source>
</evidence>
<dbReference type="InterPro" id="IPR027417">
    <property type="entry name" value="P-loop_NTPase"/>
</dbReference>
<keyword evidence="2" id="KW-0472">Membrane</keyword>
<evidence type="ECO:0000256" key="2">
    <source>
        <dbReference type="SAM" id="Phobius"/>
    </source>
</evidence>
<protein>
    <submittedName>
        <fullName evidence="4">AAA domain-containing protein</fullName>
    </submittedName>
</protein>
<feature type="domain" description="Endonuclease GajA/Old nuclease/RecF-like AAA" evidence="3">
    <location>
        <begin position="1"/>
        <end position="297"/>
    </location>
</feature>
<dbReference type="Pfam" id="PF13175">
    <property type="entry name" value="AAA_15"/>
    <property type="match status" value="1"/>
</dbReference>
<dbReference type="SUPFAM" id="SSF52540">
    <property type="entry name" value="P-loop containing nucleoside triphosphate hydrolases"/>
    <property type="match status" value="2"/>
</dbReference>
<feature type="coiled-coil region" evidence="1">
    <location>
        <begin position="373"/>
        <end position="491"/>
    </location>
</feature>
<evidence type="ECO:0000259" key="3">
    <source>
        <dbReference type="Pfam" id="PF13175"/>
    </source>
</evidence>
<keyword evidence="2" id="KW-1133">Transmembrane helix</keyword>
<organism evidence="4 5">
    <name type="scientific">Garciella nitratireducens DSM 15102</name>
    <dbReference type="NCBI Taxonomy" id="1121911"/>
    <lineage>
        <taxon>Bacteria</taxon>
        <taxon>Bacillati</taxon>
        <taxon>Bacillota</taxon>
        <taxon>Clostridia</taxon>
        <taxon>Eubacteriales</taxon>
        <taxon>Eubacteriaceae</taxon>
        <taxon>Garciella</taxon>
    </lineage>
</organism>
<dbReference type="PANTHER" id="PTHR41259">
    <property type="entry name" value="DOUBLE-STRAND BREAK REPAIR RAD50 ATPASE, PUTATIVE-RELATED"/>
    <property type="match status" value="1"/>
</dbReference>
<feature type="transmembrane region" description="Helical" evidence="2">
    <location>
        <begin position="340"/>
        <end position="358"/>
    </location>
</feature>
<dbReference type="PANTHER" id="PTHR41259:SF1">
    <property type="entry name" value="DOUBLE-STRAND BREAK REPAIR RAD50 ATPASE, PUTATIVE-RELATED"/>
    <property type="match status" value="1"/>
</dbReference>
<name>A0A1T4K856_9FIRM</name>
<evidence type="ECO:0000313" key="5">
    <source>
        <dbReference type="Proteomes" id="UP000196365"/>
    </source>
</evidence>
<proteinExistence type="predicted"/>
<dbReference type="InterPro" id="IPR041685">
    <property type="entry name" value="AAA_GajA/Old/RecF-like"/>
</dbReference>
<accession>A0A1T4K856</accession>
<keyword evidence="2" id="KW-0812">Transmembrane</keyword>
<evidence type="ECO:0000256" key="1">
    <source>
        <dbReference type="SAM" id="Coils"/>
    </source>
</evidence>
<dbReference type="AlphaFoldDB" id="A0A1T4K856"/>
<dbReference type="Proteomes" id="UP000196365">
    <property type="component" value="Unassembled WGS sequence"/>
</dbReference>
<dbReference type="OrthoDB" id="9764467at2"/>
<dbReference type="RefSeq" id="WP_087677848.1">
    <property type="nucleotide sequence ID" value="NZ_FUWV01000001.1"/>
</dbReference>
<dbReference type="EMBL" id="FUWV01000001">
    <property type="protein sequence ID" value="SJZ38591.1"/>
    <property type="molecule type" value="Genomic_DNA"/>
</dbReference>